<sequence>MWHLREVLLGYQLWFSDGLPIDAIRGGHGVSSRLIVDRKGFLDVTEVRSAEAVAINANGETLWMKKLDKNNHPACPSLENSSYPLNLSLEDGLNGGFKLSLTKLPDVLTTCYNISNPVSGQFKPLPEISPADAAFLDQMIEEKFVPYQNITDAPQKPVEEIRALGKQYFPWTPYSFQLAMCIYDWTSASYMRFVFLKIFQYTGINSHRHPHPLDMKNFMNSILMKPADSLANLTTQLDSVIDRLYDLSEVQNRLLAAAMRSMPRTSAVSKPQLFSGQVDIYQLGVEHFGIEFYECPLNKGPIGEQLEYPLTQTLSTFASVGSTITTKMVWSFADSLPAAFHYSNGIVLSVSLPADAWVWDEINYITPMSDDDKKYEYVFAPGTQFEIKSIDQANVEGKVVTVISLEPKSSKPKSLKARSTLLKVNQQLLAGAEVARLVEKHITPVELPHSQNKMAGRRCACYDA</sequence>
<evidence type="ECO:0000313" key="1">
    <source>
        <dbReference type="EMBL" id="KAK5988848.1"/>
    </source>
</evidence>
<accession>A0ABR0S9K1</accession>
<organism evidence="1 2">
    <name type="scientific">Cladobotryum mycophilum</name>
    <dbReference type="NCBI Taxonomy" id="491253"/>
    <lineage>
        <taxon>Eukaryota</taxon>
        <taxon>Fungi</taxon>
        <taxon>Dikarya</taxon>
        <taxon>Ascomycota</taxon>
        <taxon>Pezizomycotina</taxon>
        <taxon>Sordariomycetes</taxon>
        <taxon>Hypocreomycetidae</taxon>
        <taxon>Hypocreales</taxon>
        <taxon>Hypocreaceae</taxon>
        <taxon>Cladobotryum</taxon>
    </lineage>
</organism>
<gene>
    <name evidence="1" type="ORF">PT974_10344</name>
</gene>
<keyword evidence="2" id="KW-1185">Reference proteome</keyword>
<protein>
    <submittedName>
        <fullName evidence="1">Uncharacterized protein</fullName>
    </submittedName>
</protein>
<dbReference type="Proteomes" id="UP001338125">
    <property type="component" value="Unassembled WGS sequence"/>
</dbReference>
<name>A0ABR0S9K1_9HYPO</name>
<comment type="caution">
    <text evidence="1">The sequence shown here is derived from an EMBL/GenBank/DDBJ whole genome shotgun (WGS) entry which is preliminary data.</text>
</comment>
<proteinExistence type="predicted"/>
<evidence type="ECO:0000313" key="2">
    <source>
        <dbReference type="Proteomes" id="UP001338125"/>
    </source>
</evidence>
<reference evidence="1 2" key="1">
    <citation type="submission" date="2024-01" db="EMBL/GenBank/DDBJ databases">
        <title>Complete genome of Cladobotryum mycophilum ATHUM6906.</title>
        <authorList>
            <person name="Christinaki A.C."/>
            <person name="Myridakis A.I."/>
            <person name="Kouvelis V.N."/>
        </authorList>
    </citation>
    <scope>NUCLEOTIDE SEQUENCE [LARGE SCALE GENOMIC DNA]</scope>
    <source>
        <strain evidence="1 2">ATHUM6906</strain>
    </source>
</reference>
<dbReference type="EMBL" id="JAVFKD010000015">
    <property type="protein sequence ID" value="KAK5988848.1"/>
    <property type="molecule type" value="Genomic_DNA"/>
</dbReference>